<keyword evidence="1" id="KW-0472">Membrane</keyword>
<dbReference type="GeneID" id="97668514"/>
<dbReference type="OrthoDB" id="7867240at2"/>
<dbReference type="STRING" id="311410.LA5095_02226"/>
<organism evidence="2 3">
    <name type="scientific">Roseibium album</name>
    <dbReference type="NCBI Taxonomy" id="311410"/>
    <lineage>
        <taxon>Bacteria</taxon>
        <taxon>Pseudomonadati</taxon>
        <taxon>Pseudomonadota</taxon>
        <taxon>Alphaproteobacteria</taxon>
        <taxon>Hyphomicrobiales</taxon>
        <taxon>Stappiaceae</taxon>
        <taxon>Roseibium</taxon>
    </lineage>
</organism>
<proteinExistence type="predicted"/>
<keyword evidence="3" id="KW-1185">Reference proteome</keyword>
<accession>A0A0M6Z7W8</accession>
<sequence>MTRSRIPTGRALLLFAVLAGFTSFWFTLQFTWTPEFQATALPDGPTHSNYHAFRGAMLALGVNLLLAWVGIRANAIRLESWAIVVFMAVFYYAGWWLAWPIWGLHAPYFSAEVVHAVGTVCSLAGLATLKPDLKAL</sequence>
<dbReference type="EMBL" id="CXWC01000002">
    <property type="protein sequence ID" value="CTQ66386.1"/>
    <property type="molecule type" value="Genomic_DNA"/>
</dbReference>
<dbReference type="RefSeq" id="WP_055114888.1">
    <property type="nucleotide sequence ID" value="NZ_CXWA01000002.1"/>
</dbReference>
<name>A0A0M6Z7W8_9HYPH</name>
<dbReference type="Proteomes" id="UP000049983">
    <property type="component" value="Unassembled WGS sequence"/>
</dbReference>
<gene>
    <name evidence="2" type="ORF">LA5096_01082</name>
</gene>
<evidence type="ECO:0000313" key="3">
    <source>
        <dbReference type="Proteomes" id="UP000049983"/>
    </source>
</evidence>
<keyword evidence="1" id="KW-0812">Transmembrane</keyword>
<protein>
    <submittedName>
        <fullName evidence="2">Uncharacterized protein</fullName>
    </submittedName>
</protein>
<keyword evidence="1" id="KW-1133">Transmembrane helix</keyword>
<evidence type="ECO:0000256" key="1">
    <source>
        <dbReference type="SAM" id="Phobius"/>
    </source>
</evidence>
<feature type="transmembrane region" description="Helical" evidence="1">
    <location>
        <begin position="81"/>
        <end position="102"/>
    </location>
</feature>
<dbReference type="AlphaFoldDB" id="A0A0M6Z7W8"/>
<feature type="transmembrane region" description="Helical" evidence="1">
    <location>
        <begin position="12"/>
        <end position="32"/>
    </location>
</feature>
<feature type="transmembrane region" description="Helical" evidence="1">
    <location>
        <begin position="52"/>
        <end position="69"/>
    </location>
</feature>
<reference evidence="3" key="1">
    <citation type="submission" date="2015-07" db="EMBL/GenBank/DDBJ databases">
        <authorList>
            <person name="Rodrigo-Torres Lidia"/>
            <person name="Arahal R.David."/>
        </authorList>
    </citation>
    <scope>NUCLEOTIDE SEQUENCE [LARGE SCALE GENOMIC DNA]</scope>
    <source>
        <strain evidence="3">CECT 5096</strain>
    </source>
</reference>
<evidence type="ECO:0000313" key="2">
    <source>
        <dbReference type="EMBL" id="CTQ66386.1"/>
    </source>
</evidence>